<dbReference type="PANTHER" id="PTHR33383">
    <property type="entry name" value="MEMBRANE PROTEIN INSERTION EFFICIENCY FACTOR-RELATED"/>
    <property type="match status" value="1"/>
</dbReference>
<dbReference type="Proteomes" id="UP000229317">
    <property type="component" value="Unassembled WGS sequence"/>
</dbReference>
<reference evidence="2 3" key="1">
    <citation type="submission" date="2017-09" db="EMBL/GenBank/DDBJ databases">
        <title>Depth-based differentiation of microbial function through sediment-hosted aquifers and enrichment of novel symbionts in the deep terrestrial subsurface.</title>
        <authorList>
            <person name="Probst A.J."/>
            <person name="Ladd B."/>
            <person name="Jarett J.K."/>
            <person name="Geller-Mcgrath D.E."/>
            <person name="Sieber C.M."/>
            <person name="Emerson J.B."/>
            <person name="Anantharaman K."/>
            <person name="Thomas B.C."/>
            <person name="Malmstrom R."/>
            <person name="Stieglmeier M."/>
            <person name="Klingl A."/>
            <person name="Woyke T."/>
            <person name="Ryan C.M."/>
            <person name="Banfield J.F."/>
        </authorList>
    </citation>
    <scope>NUCLEOTIDE SEQUENCE [LARGE SCALE GENOMIC DNA]</scope>
    <source>
        <strain evidence="2">CG11_big_fil_rev_8_21_14_0_20_40_15</strain>
    </source>
</reference>
<dbReference type="PANTHER" id="PTHR33383:SF1">
    <property type="entry name" value="MEMBRANE PROTEIN INSERTION EFFICIENCY FACTOR-RELATED"/>
    <property type="match status" value="1"/>
</dbReference>
<dbReference type="InterPro" id="IPR002696">
    <property type="entry name" value="Membr_insert_effic_factor_YidD"/>
</dbReference>
<comment type="similarity">
    <text evidence="1">Belongs to the UPF0161 family.</text>
</comment>
<proteinExistence type="inferred from homology"/>
<protein>
    <recommendedName>
        <fullName evidence="1">Putative membrane protein insertion efficiency factor</fullName>
    </recommendedName>
</protein>
<dbReference type="EMBL" id="PCVO01000011">
    <property type="protein sequence ID" value="PIQ75521.1"/>
    <property type="molecule type" value="Genomic_DNA"/>
</dbReference>
<dbReference type="SMART" id="SM01234">
    <property type="entry name" value="Haemolytic"/>
    <property type="match status" value="1"/>
</dbReference>
<name>A0A2H0KTN2_9BACT</name>
<keyword evidence="1" id="KW-1003">Cell membrane</keyword>
<evidence type="ECO:0000313" key="3">
    <source>
        <dbReference type="Proteomes" id="UP000229317"/>
    </source>
</evidence>
<comment type="subcellular location">
    <subcellularLocation>
        <location evidence="1">Cell membrane</location>
        <topology evidence="1">Peripheral membrane protein</topology>
        <orientation evidence="1">Cytoplasmic side</orientation>
    </subcellularLocation>
</comment>
<evidence type="ECO:0000313" key="2">
    <source>
        <dbReference type="EMBL" id="PIQ75521.1"/>
    </source>
</evidence>
<organism evidence="2 3">
    <name type="scientific">Candidatus Portnoybacteria bacterium CG11_big_fil_rev_8_21_14_0_20_40_15</name>
    <dbReference type="NCBI Taxonomy" id="1974817"/>
    <lineage>
        <taxon>Bacteria</taxon>
        <taxon>Candidatus Portnoyibacteriota</taxon>
    </lineage>
</organism>
<comment type="caution">
    <text evidence="2">The sequence shown here is derived from an EMBL/GenBank/DDBJ whole genome shotgun (WGS) entry which is preliminary data.</text>
</comment>
<gene>
    <name evidence="2" type="ORF">COV84_00760</name>
</gene>
<comment type="function">
    <text evidence="1">Could be involved in insertion of integral membrane proteins into the membrane.</text>
</comment>
<dbReference type="HAMAP" id="MF_00386">
    <property type="entry name" value="UPF0161_YidD"/>
    <property type="match status" value="1"/>
</dbReference>
<dbReference type="GO" id="GO:0005886">
    <property type="term" value="C:plasma membrane"/>
    <property type="evidence" value="ECO:0007669"/>
    <property type="project" value="UniProtKB-SubCell"/>
</dbReference>
<keyword evidence="1" id="KW-0472">Membrane</keyword>
<dbReference type="AlphaFoldDB" id="A0A2H0KTN2"/>
<evidence type="ECO:0000256" key="1">
    <source>
        <dbReference type="HAMAP-Rule" id="MF_00386"/>
    </source>
</evidence>
<dbReference type="NCBIfam" id="TIGR00278">
    <property type="entry name" value="membrane protein insertion efficiency factor YidD"/>
    <property type="match status" value="1"/>
</dbReference>
<accession>A0A2H0KTN2</accession>
<dbReference type="Pfam" id="PF01809">
    <property type="entry name" value="YidD"/>
    <property type="match status" value="1"/>
</dbReference>
<sequence>MLNKYLGKLRYVPKGIILAMIKGYQIFLSPDQGVFVPRSVTCRFYPSCSHYSLQAIKRFGILKGGLLGIKRILKCHPFNSGGWDPVPDKFKI</sequence>